<keyword evidence="2" id="KW-1185">Reference proteome</keyword>
<comment type="caution">
    <text evidence="1">The sequence shown here is derived from an EMBL/GenBank/DDBJ whole genome shotgun (WGS) entry which is preliminary data.</text>
</comment>
<dbReference type="RefSeq" id="WP_125008914.1">
    <property type="nucleotide sequence ID" value="NZ_BEXA01000008.1"/>
</dbReference>
<dbReference type="OrthoDB" id="2326437at2"/>
<dbReference type="Proteomes" id="UP000286974">
    <property type="component" value="Unassembled WGS sequence"/>
</dbReference>
<evidence type="ECO:0000313" key="2">
    <source>
        <dbReference type="Proteomes" id="UP000286974"/>
    </source>
</evidence>
<dbReference type="AlphaFoldDB" id="A0A401FPC0"/>
<proteinExistence type="predicted"/>
<name>A0A401FPC0_9LACO</name>
<dbReference type="EMBL" id="BEXA01000008">
    <property type="protein sequence ID" value="GAY74235.1"/>
    <property type="molecule type" value="Genomic_DNA"/>
</dbReference>
<sequence length="113" mass="12691">MSDLSTELGKITNSILSDYVKKVVDTQVANLHPVTVSIKGLSKLTGMSESWLRQHAVDTPEFINIEFDLGSKRLWQADKVNDAWLTYINQHGTPASTRLPQSVIREQKRGLLI</sequence>
<gene>
    <name evidence="1" type="ORF">NBRC111893_2381</name>
</gene>
<accession>A0A401FPC0</accession>
<reference evidence="1 2" key="1">
    <citation type="submission" date="2017-11" db="EMBL/GenBank/DDBJ databases">
        <title>Draft Genome Sequence of Lactobacillus curieae NBRC 111893 isolated from Koso, a Japanese sugar-Vegetable Fermented Beverage.</title>
        <authorList>
            <person name="Chiou T.Y."/>
            <person name="Oshima K."/>
            <person name="Suda W."/>
            <person name="Hattori M."/>
            <person name="Takahashi T."/>
        </authorList>
    </citation>
    <scope>NUCLEOTIDE SEQUENCE [LARGE SCALE GENOMIC DNA]</scope>
    <source>
        <strain evidence="1 2">NBRC111893</strain>
    </source>
</reference>
<protein>
    <submittedName>
        <fullName evidence="1">Uncharacterized protein</fullName>
    </submittedName>
</protein>
<evidence type="ECO:0000313" key="1">
    <source>
        <dbReference type="EMBL" id="GAY74235.1"/>
    </source>
</evidence>
<organism evidence="1 2">
    <name type="scientific">Lentilactobacillus kosonis</name>
    <dbReference type="NCBI Taxonomy" id="2810561"/>
    <lineage>
        <taxon>Bacteria</taxon>
        <taxon>Bacillati</taxon>
        <taxon>Bacillota</taxon>
        <taxon>Bacilli</taxon>
        <taxon>Lactobacillales</taxon>
        <taxon>Lactobacillaceae</taxon>
        <taxon>Lentilactobacillus</taxon>
    </lineage>
</organism>